<organism evidence="1 2">
    <name type="scientific">Mycolicibacterium canariasense</name>
    <name type="common">Mycobacterium canariasense</name>
    <dbReference type="NCBI Taxonomy" id="228230"/>
    <lineage>
        <taxon>Bacteria</taxon>
        <taxon>Bacillati</taxon>
        <taxon>Actinomycetota</taxon>
        <taxon>Actinomycetes</taxon>
        <taxon>Mycobacteriales</taxon>
        <taxon>Mycobacteriaceae</taxon>
        <taxon>Mycolicibacterium</taxon>
    </lineage>
</organism>
<dbReference type="STRING" id="228230.RMCC_1190"/>
<proteinExistence type="predicted"/>
<name>A0A100W9W8_MYCCR</name>
<keyword evidence="2" id="KW-1185">Reference proteome</keyword>
<comment type="caution">
    <text evidence="1">The sequence shown here is derived from an EMBL/GenBank/DDBJ whole genome shotgun (WGS) entry which is preliminary data.</text>
</comment>
<sequence>MTTPAFVSTSADGPSGSDTPLVSATALIGGLGTQPAVTLPVVTGREPDYDALWHWLAEPAEFFGVAMPAADGLRRAMTDATTELHRRYGTATAAVTVLVVDVAGAPQFVVTGTPIEPVRPRPVSLATRAGVAAPPYWQQMAARTTSRADALLTARELAGAGHADAVPADGRRIGAPLLGALLCDTRDGRIGLGADRLARLRAAGLLGADVTTTADDPVDLDAVRRAWWVSPVFETHPVSAIGDRRL</sequence>
<accession>A0A100W9W8</accession>
<gene>
    <name evidence="1" type="ORF">RMCC_1190</name>
</gene>
<protein>
    <submittedName>
        <fullName evidence="1">Uncharacterized protein</fullName>
    </submittedName>
</protein>
<reference evidence="2" key="2">
    <citation type="submission" date="2016-02" db="EMBL/GenBank/DDBJ databases">
        <title>Draft genome sequence of five rapidly growing Mycobacterium species.</title>
        <authorList>
            <person name="Katahira K."/>
            <person name="Gotou Y."/>
            <person name="Iida K."/>
            <person name="Ogura Y."/>
            <person name="Hayashi T."/>
        </authorList>
    </citation>
    <scope>NUCLEOTIDE SEQUENCE [LARGE SCALE GENOMIC DNA]</scope>
    <source>
        <strain evidence="2">JCM15298</strain>
    </source>
</reference>
<evidence type="ECO:0000313" key="2">
    <source>
        <dbReference type="Proteomes" id="UP000069443"/>
    </source>
</evidence>
<dbReference type="Proteomes" id="UP000069443">
    <property type="component" value="Unassembled WGS sequence"/>
</dbReference>
<dbReference type="EMBL" id="BCSY01000031">
    <property type="protein sequence ID" value="GAS94224.1"/>
    <property type="molecule type" value="Genomic_DNA"/>
</dbReference>
<evidence type="ECO:0000313" key="1">
    <source>
        <dbReference type="EMBL" id="GAS94224.1"/>
    </source>
</evidence>
<dbReference type="AlphaFoldDB" id="A0A100W9W8"/>
<reference evidence="2" key="1">
    <citation type="journal article" date="2016" name="Genome Announc.">
        <title>Draft Genome Sequences of Five Rapidly Growing Mycobacterium Species, M. thermoresistibile, M. fortuitum subsp. acetamidolyticum, M. canariasense, M. brisbanense, and M. novocastrense.</title>
        <authorList>
            <person name="Katahira K."/>
            <person name="Ogura Y."/>
            <person name="Gotoh Y."/>
            <person name="Hayashi T."/>
        </authorList>
    </citation>
    <scope>NUCLEOTIDE SEQUENCE [LARGE SCALE GENOMIC DNA]</scope>
    <source>
        <strain evidence="2">JCM15298</strain>
    </source>
</reference>